<dbReference type="Proteomes" id="UP001491310">
    <property type="component" value="Unassembled WGS sequence"/>
</dbReference>
<sequence length="284" mass="30908">MRTSALQVPGVVKLGYSAAACNSTSTAMAQQVKDWLKEELQLVGQDIKDREKELVAATEERDSANSAIIKKGIDWLVARQERLDGLLFILMQAQLVSPAGEPSQAVKRKLEELESRMDRMDELESRMTADSSGRTISTQAQRTIVIQGKWNGETVVAKSSRDVAAEKKALVYLAKHGVNNVVRLVDDTVVDGRMWLIQQPLGEQLPDGPAELVVANTNALAGIIQDMAVAGMLHGDIAYSNIGYLVETKRPFFLDFGCARMLSQDMAAGGMVTGTPQFMSLAAI</sequence>
<gene>
    <name evidence="2" type="ORF">WJX75_000002</name>
</gene>
<name>A0ABR2YCR5_9CHLO</name>
<evidence type="ECO:0008006" key="4">
    <source>
        <dbReference type="Google" id="ProtNLM"/>
    </source>
</evidence>
<evidence type="ECO:0000313" key="3">
    <source>
        <dbReference type="Proteomes" id="UP001491310"/>
    </source>
</evidence>
<accession>A0ABR2YCR5</accession>
<organism evidence="2 3">
    <name type="scientific">Coccomyxa subellipsoidea</name>
    <dbReference type="NCBI Taxonomy" id="248742"/>
    <lineage>
        <taxon>Eukaryota</taxon>
        <taxon>Viridiplantae</taxon>
        <taxon>Chlorophyta</taxon>
        <taxon>core chlorophytes</taxon>
        <taxon>Trebouxiophyceae</taxon>
        <taxon>Trebouxiophyceae incertae sedis</taxon>
        <taxon>Coccomyxaceae</taxon>
        <taxon>Coccomyxa</taxon>
    </lineage>
</organism>
<evidence type="ECO:0000256" key="1">
    <source>
        <dbReference type="SAM" id="Coils"/>
    </source>
</evidence>
<keyword evidence="1" id="KW-0175">Coiled coil</keyword>
<dbReference type="Gene3D" id="1.10.510.10">
    <property type="entry name" value="Transferase(Phosphotransferase) domain 1"/>
    <property type="match status" value="1"/>
</dbReference>
<feature type="coiled-coil region" evidence="1">
    <location>
        <begin position="103"/>
        <end position="130"/>
    </location>
</feature>
<keyword evidence="3" id="KW-1185">Reference proteome</keyword>
<evidence type="ECO:0000313" key="2">
    <source>
        <dbReference type="EMBL" id="KAK9902612.1"/>
    </source>
</evidence>
<protein>
    <recommendedName>
        <fullName evidence="4">Protein kinase domain-containing protein</fullName>
    </recommendedName>
</protein>
<proteinExistence type="predicted"/>
<comment type="caution">
    <text evidence="2">The sequence shown here is derived from an EMBL/GenBank/DDBJ whole genome shotgun (WGS) entry which is preliminary data.</text>
</comment>
<reference evidence="2 3" key="1">
    <citation type="journal article" date="2024" name="Nat. Commun.">
        <title>Phylogenomics reveals the evolutionary origins of lichenization in chlorophyte algae.</title>
        <authorList>
            <person name="Puginier C."/>
            <person name="Libourel C."/>
            <person name="Otte J."/>
            <person name="Skaloud P."/>
            <person name="Haon M."/>
            <person name="Grisel S."/>
            <person name="Petersen M."/>
            <person name="Berrin J.G."/>
            <person name="Delaux P.M."/>
            <person name="Dal Grande F."/>
            <person name="Keller J."/>
        </authorList>
    </citation>
    <scope>NUCLEOTIDE SEQUENCE [LARGE SCALE GENOMIC DNA]</scope>
    <source>
        <strain evidence="2 3">SAG 216-7</strain>
    </source>
</reference>
<dbReference type="EMBL" id="JALJOT010000015">
    <property type="protein sequence ID" value="KAK9902612.1"/>
    <property type="molecule type" value="Genomic_DNA"/>
</dbReference>
<dbReference type="SUPFAM" id="SSF56112">
    <property type="entry name" value="Protein kinase-like (PK-like)"/>
    <property type="match status" value="1"/>
</dbReference>
<dbReference type="InterPro" id="IPR011009">
    <property type="entry name" value="Kinase-like_dom_sf"/>
</dbReference>